<dbReference type="Pfam" id="PF00773">
    <property type="entry name" value="RNB"/>
    <property type="match status" value="1"/>
</dbReference>
<dbReference type="InterPro" id="IPR050180">
    <property type="entry name" value="RNR_Ribonuclease"/>
</dbReference>
<dbReference type="InterPro" id="IPR056404">
    <property type="entry name" value="HTH_RNase_II"/>
</dbReference>
<feature type="non-terminal residue" evidence="2">
    <location>
        <position position="1"/>
    </location>
</feature>
<dbReference type="PANTHER" id="PTHR23355">
    <property type="entry name" value="RIBONUCLEASE"/>
    <property type="match status" value="1"/>
</dbReference>
<dbReference type="Pfam" id="PF23163">
    <property type="entry name" value="CSD_RNase_II"/>
    <property type="match status" value="1"/>
</dbReference>
<gene>
    <name evidence="2" type="ORF">KI387_007726</name>
</gene>
<dbReference type="Proteomes" id="UP000824469">
    <property type="component" value="Unassembled WGS sequence"/>
</dbReference>
<name>A0AA38GSD9_TAXCH</name>
<dbReference type="GO" id="GO:0000175">
    <property type="term" value="F:3'-5'-RNA exonuclease activity"/>
    <property type="evidence" value="ECO:0007669"/>
    <property type="project" value="TreeGrafter"/>
</dbReference>
<dbReference type="OMA" id="YLPTGMI"/>
<dbReference type="InterPro" id="IPR001900">
    <property type="entry name" value="RNase_II/R"/>
</dbReference>
<feature type="domain" description="RNB" evidence="1">
    <location>
        <begin position="301"/>
        <end position="597"/>
    </location>
</feature>
<dbReference type="GO" id="GO:0000932">
    <property type="term" value="C:P-body"/>
    <property type="evidence" value="ECO:0007669"/>
    <property type="project" value="TreeGrafter"/>
</dbReference>
<dbReference type="InterPro" id="IPR057324">
    <property type="entry name" value="WH_RNase_II"/>
</dbReference>
<protein>
    <recommendedName>
        <fullName evidence="1">RNB domain-containing protein</fullName>
    </recommendedName>
</protein>
<reference evidence="2 3" key="1">
    <citation type="journal article" date="2021" name="Nat. Plants">
        <title>The Taxus genome provides insights into paclitaxel biosynthesis.</title>
        <authorList>
            <person name="Xiong X."/>
            <person name="Gou J."/>
            <person name="Liao Q."/>
            <person name="Li Y."/>
            <person name="Zhou Q."/>
            <person name="Bi G."/>
            <person name="Li C."/>
            <person name="Du R."/>
            <person name="Wang X."/>
            <person name="Sun T."/>
            <person name="Guo L."/>
            <person name="Liang H."/>
            <person name="Lu P."/>
            <person name="Wu Y."/>
            <person name="Zhang Z."/>
            <person name="Ro D.K."/>
            <person name="Shang Y."/>
            <person name="Huang S."/>
            <person name="Yan J."/>
        </authorList>
    </citation>
    <scope>NUCLEOTIDE SEQUENCE [LARGE SCALE GENOMIC DNA]</scope>
    <source>
        <strain evidence="2">Ta-2019</strain>
    </source>
</reference>
<comment type="caution">
    <text evidence="2">The sequence shown here is derived from an EMBL/GenBank/DDBJ whole genome shotgun (WGS) entry which is preliminary data.</text>
</comment>
<dbReference type="InterPro" id="IPR056403">
    <property type="entry name" value="RNase_II_barrel"/>
</dbReference>
<dbReference type="Pfam" id="PF25255">
    <property type="entry name" value="WHD_RNase_II"/>
    <property type="match status" value="1"/>
</dbReference>
<evidence type="ECO:0000313" key="3">
    <source>
        <dbReference type="Proteomes" id="UP000824469"/>
    </source>
</evidence>
<dbReference type="SMART" id="SM00955">
    <property type="entry name" value="RNB"/>
    <property type="match status" value="1"/>
</dbReference>
<dbReference type="GO" id="GO:0003723">
    <property type="term" value="F:RNA binding"/>
    <property type="evidence" value="ECO:0007669"/>
    <property type="project" value="InterPro"/>
</dbReference>
<organism evidence="2 3">
    <name type="scientific">Taxus chinensis</name>
    <name type="common">Chinese yew</name>
    <name type="synonym">Taxus wallichiana var. chinensis</name>
    <dbReference type="NCBI Taxonomy" id="29808"/>
    <lineage>
        <taxon>Eukaryota</taxon>
        <taxon>Viridiplantae</taxon>
        <taxon>Streptophyta</taxon>
        <taxon>Embryophyta</taxon>
        <taxon>Tracheophyta</taxon>
        <taxon>Spermatophyta</taxon>
        <taxon>Pinopsida</taxon>
        <taxon>Pinidae</taxon>
        <taxon>Conifers II</taxon>
        <taxon>Cupressales</taxon>
        <taxon>Taxaceae</taxon>
        <taxon>Taxus</taxon>
    </lineage>
</organism>
<dbReference type="AlphaFoldDB" id="A0AA38GSD9"/>
<dbReference type="SUPFAM" id="SSF50249">
    <property type="entry name" value="Nucleic acid-binding proteins"/>
    <property type="match status" value="1"/>
</dbReference>
<dbReference type="GO" id="GO:0006402">
    <property type="term" value="P:mRNA catabolic process"/>
    <property type="evidence" value="ECO:0007669"/>
    <property type="project" value="TreeGrafter"/>
</dbReference>
<proteinExistence type="predicted"/>
<feature type="non-terminal residue" evidence="2">
    <location>
        <position position="702"/>
    </location>
</feature>
<dbReference type="InterPro" id="IPR012340">
    <property type="entry name" value="NA-bd_OB-fold"/>
</dbReference>
<accession>A0AA38GSD9</accession>
<keyword evidence="3" id="KW-1185">Reference proteome</keyword>
<dbReference type="EMBL" id="JAHRHJ020000002">
    <property type="protein sequence ID" value="KAH9327548.1"/>
    <property type="molecule type" value="Genomic_DNA"/>
</dbReference>
<evidence type="ECO:0000259" key="1">
    <source>
        <dbReference type="SMART" id="SM00955"/>
    </source>
</evidence>
<dbReference type="PANTHER" id="PTHR23355:SF42">
    <property type="entry name" value="RIBONUCLEASE II, CHLOROPLASTIC_MITOCHONDRIAL"/>
    <property type="match status" value="1"/>
</dbReference>
<evidence type="ECO:0000313" key="2">
    <source>
        <dbReference type="EMBL" id="KAH9327548.1"/>
    </source>
</evidence>
<dbReference type="Pfam" id="PF23161">
    <property type="entry name" value="HTH_RNase_II"/>
    <property type="match status" value="1"/>
</dbReference>
<sequence>YVLASDEEFLLNMKIGKHDLQKGSLLEFQKDSNKTVLAVAQNPDGKKNWMVSDQNGTTFSIKPQQITYIVPGTEDFEPAEITDFLHKAKHLLDASLLEFAWEELLEKKQMVNAEGLAEIIYGKTDPLESYCAHVLLSQDEIHFRVRESKGYSSIYEPRSTSQVDELRRSKQVKEASERELEAFIHVLKSAREQPIHAKPPKCSWQADTKMQYRIEALEAFALDACKSDEQKRTATEVLKALGIPRISSSVVDLLINVGYFPVHVNLELLKVEIPTKHSDGVLSIVNDIFEHSPSDQDESIRKNLTYLKVYAIDVDEADELDDALSAEKLPDGRIKVWVHVADATRWVDYNSILNKEAKRRATSVFLPTATIPMFPVKLAMEKMSLRQGIVCDTVSVSVVLNEDGSIAEHNVEISTIKPTYMMTYEEATELLALNIEEEPELSLLSKAAALRLNWRLKQGAIDTSMVEARLKVHNPDDPEPIINLYLHDPMSPATRLVSEMMIMCGEAIATFGAEHGIPFPYRGQSQSNLAAAALSYLPEGPVRSSAHVRSMRRVEMDFRKPIPHGSLGVPGYVQFTSPIRRYVDLLAHYQVKAVLRGEMPPFTSPQLEGMMQLINLQVRTSRRICNNSVRYWMLEYLRRQAKGKEFRALILRFVKDKIASLLLLEVGIQGSVEVYSGAQVGDEIMVYVHEAHPRKDTLSFEE</sequence>